<dbReference type="PANTHER" id="PTHR43663:SF1">
    <property type="entry name" value="CHROMATE TRANSPORTER"/>
    <property type="match status" value="1"/>
</dbReference>
<name>A0A1G8K5X0_9BACI</name>
<evidence type="ECO:0000256" key="6">
    <source>
        <dbReference type="ARBA" id="ARBA00023136"/>
    </source>
</evidence>
<evidence type="ECO:0000256" key="1">
    <source>
        <dbReference type="ARBA" id="ARBA00004651"/>
    </source>
</evidence>
<evidence type="ECO:0000313" key="8">
    <source>
        <dbReference type="EMBL" id="SDI38210.1"/>
    </source>
</evidence>
<accession>A0A1G8K5X0</accession>
<dbReference type="PANTHER" id="PTHR43663">
    <property type="entry name" value="CHROMATE TRANSPORT PROTEIN-RELATED"/>
    <property type="match status" value="1"/>
</dbReference>
<keyword evidence="4 7" id="KW-0812">Transmembrane</keyword>
<dbReference type="Pfam" id="PF02417">
    <property type="entry name" value="Chromate_transp"/>
    <property type="match status" value="1"/>
</dbReference>
<evidence type="ECO:0000256" key="4">
    <source>
        <dbReference type="ARBA" id="ARBA00022692"/>
    </source>
</evidence>
<comment type="similarity">
    <text evidence="2">Belongs to the chromate ion transporter (CHR) (TC 2.A.51) family.</text>
</comment>
<reference evidence="8 9" key="1">
    <citation type="submission" date="2016-10" db="EMBL/GenBank/DDBJ databases">
        <authorList>
            <person name="de Groot N.N."/>
        </authorList>
    </citation>
    <scope>NUCLEOTIDE SEQUENCE [LARGE SCALE GENOMIC DNA]</scope>
    <source>
        <strain evidence="9">P4B,CCM 7963,CECT 7998,DSM 25260,IBRC-M 10614,KCTC 13821</strain>
    </source>
</reference>
<sequence>MFEQLSFYWKLFISFVKPGLLGFGGGPASIPFIEKEVCDKNNWMTHEEFFEALALGNSLPGPITTKLAAIVGYKVGGITGMTVAITGMVVPTAILVVLLTNLYMKYKNIPKIEGIIHVLKVVVVVLLLQVTWELGKNGITDKLTICIFIAATIAIFTFKLHPLLVIVLAIVFALIFL</sequence>
<feature type="transmembrane region" description="Helical" evidence="7">
    <location>
        <begin position="147"/>
        <end position="176"/>
    </location>
</feature>
<protein>
    <submittedName>
        <fullName evidence="8">Chromate transporter</fullName>
    </submittedName>
</protein>
<dbReference type="InterPro" id="IPR003370">
    <property type="entry name" value="Chromate_transpt"/>
</dbReference>
<dbReference type="Proteomes" id="UP000199017">
    <property type="component" value="Unassembled WGS sequence"/>
</dbReference>
<dbReference type="GO" id="GO:0015109">
    <property type="term" value="F:chromate transmembrane transporter activity"/>
    <property type="evidence" value="ECO:0007669"/>
    <property type="project" value="InterPro"/>
</dbReference>
<comment type="subcellular location">
    <subcellularLocation>
        <location evidence="1">Cell membrane</location>
        <topology evidence="1">Multi-pass membrane protein</topology>
    </subcellularLocation>
</comment>
<dbReference type="RefSeq" id="WP_091585446.1">
    <property type="nucleotide sequence ID" value="NZ_FNDU01000007.1"/>
</dbReference>
<dbReference type="EMBL" id="FNDU01000007">
    <property type="protein sequence ID" value="SDI38210.1"/>
    <property type="molecule type" value="Genomic_DNA"/>
</dbReference>
<keyword evidence="5 7" id="KW-1133">Transmembrane helix</keyword>
<dbReference type="AlphaFoldDB" id="A0A1G8K5X0"/>
<proteinExistence type="inferred from homology"/>
<evidence type="ECO:0000256" key="7">
    <source>
        <dbReference type="SAM" id="Phobius"/>
    </source>
</evidence>
<dbReference type="GO" id="GO:0005886">
    <property type="term" value="C:plasma membrane"/>
    <property type="evidence" value="ECO:0007669"/>
    <property type="project" value="UniProtKB-SubCell"/>
</dbReference>
<gene>
    <name evidence="8" type="ORF">SAMN05216352_10760</name>
</gene>
<organism evidence="8 9">
    <name type="scientific">Alteribacillus bidgolensis</name>
    <dbReference type="NCBI Taxonomy" id="930129"/>
    <lineage>
        <taxon>Bacteria</taxon>
        <taxon>Bacillati</taxon>
        <taxon>Bacillota</taxon>
        <taxon>Bacilli</taxon>
        <taxon>Bacillales</taxon>
        <taxon>Bacillaceae</taxon>
        <taxon>Alteribacillus</taxon>
    </lineage>
</organism>
<evidence type="ECO:0000313" key="9">
    <source>
        <dbReference type="Proteomes" id="UP000199017"/>
    </source>
</evidence>
<evidence type="ECO:0000256" key="2">
    <source>
        <dbReference type="ARBA" id="ARBA00005262"/>
    </source>
</evidence>
<keyword evidence="9" id="KW-1185">Reference proteome</keyword>
<dbReference type="OrthoDB" id="9027281at2"/>
<feature type="transmembrane region" description="Helical" evidence="7">
    <location>
        <begin position="81"/>
        <end position="103"/>
    </location>
</feature>
<dbReference type="STRING" id="930129.SAMN05216352_10760"/>
<evidence type="ECO:0000256" key="3">
    <source>
        <dbReference type="ARBA" id="ARBA00022475"/>
    </source>
</evidence>
<evidence type="ECO:0000256" key="5">
    <source>
        <dbReference type="ARBA" id="ARBA00022989"/>
    </source>
</evidence>
<keyword evidence="6 7" id="KW-0472">Membrane</keyword>
<dbReference type="InterPro" id="IPR052518">
    <property type="entry name" value="CHR_Transporter"/>
</dbReference>
<feature type="transmembrane region" description="Helical" evidence="7">
    <location>
        <begin position="115"/>
        <end position="135"/>
    </location>
</feature>
<keyword evidence="3" id="KW-1003">Cell membrane</keyword>